<dbReference type="EMBL" id="CAJNOT010001370">
    <property type="protein sequence ID" value="CAF1189173.1"/>
    <property type="molecule type" value="Genomic_DNA"/>
</dbReference>
<protein>
    <recommendedName>
        <fullName evidence="3">Mos1 transposase HTH domain-containing protein</fullName>
    </recommendedName>
</protein>
<dbReference type="AlphaFoldDB" id="A0A814VDK9"/>
<dbReference type="PANTHER" id="PTHR46060:SF1">
    <property type="entry name" value="MARINER MOS1 TRANSPOSASE-LIKE PROTEIN"/>
    <property type="match status" value="1"/>
</dbReference>
<dbReference type="PANTHER" id="PTHR46060">
    <property type="entry name" value="MARINER MOS1 TRANSPOSASE-LIKE PROTEIN"/>
    <property type="match status" value="1"/>
</dbReference>
<gene>
    <name evidence="1" type="ORF">ZHD862_LOCUS22203</name>
</gene>
<sequence length="103" mass="12016">MNKENFRFYTKVRTALNIPPGVILDELYCVCDDQAPSFVKVKKWAKRFHEDREEVEDEARPSRPVIETTPENIKQVRVLTDDDPYITAEGMQDHIGLSYDTIQ</sequence>
<reference evidence="1" key="1">
    <citation type="submission" date="2021-02" db="EMBL/GenBank/DDBJ databases">
        <authorList>
            <person name="Nowell W R."/>
        </authorList>
    </citation>
    <scope>NUCLEOTIDE SEQUENCE</scope>
</reference>
<evidence type="ECO:0008006" key="3">
    <source>
        <dbReference type="Google" id="ProtNLM"/>
    </source>
</evidence>
<organism evidence="1 2">
    <name type="scientific">Rotaria sordida</name>
    <dbReference type="NCBI Taxonomy" id="392033"/>
    <lineage>
        <taxon>Eukaryota</taxon>
        <taxon>Metazoa</taxon>
        <taxon>Spiralia</taxon>
        <taxon>Gnathifera</taxon>
        <taxon>Rotifera</taxon>
        <taxon>Eurotatoria</taxon>
        <taxon>Bdelloidea</taxon>
        <taxon>Philodinida</taxon>
        <taxon>Philodinidae</taxon>
        <taxon>Rotaria</taxon>
    </lineage>
</organism>
<evidence type="ECO:0000313" key="1">
    <source>
        <dbReference type="EMBL" id="CAF1189173.1"/>
    </source>
</evidence>
<proteinExistence type="predicted"/>
<dbReference type="InterPro" id="IPR052709">
    <property type="entry name" value="Transposase-MT_Hybrid"/>
</dbReference>
<evidence type="ECO:0000313" key="2">
    <source>
        <dbReference type="Proteomes" id="UP000663864"/>
    </source>
</evidence>
<accession>A0A814VDK9</accession>
<dbReference type="Proteomes" id="UP000663864">
    <property type="component" value="Unassembled WGS sequence"/>
</dbReference>
<comment type="caution">
    <text evidence="1">The sequence shown here is derived from an EMBL/GenBank/DDBJ whole genome shotgun (WGS) entry which is preliminary data.</text>
</comment>
<name>A0A814VDK9_9BILA</name>